<evidence type="ECO:0000313" key="1">
    <source>
        <dbReference type="EMBL" id="KAJ7513904.1"/>
    </source>
</evidence>
<name>A0ACC2A8L5_DIPCM</name>
<organism evidence="1 2">
    <name type="scientific">Diphasiastrum complanatum</name>
    <name type="common">Issler's clubmoss</name>
    <name type="synonym">Lycopodium complanatum</name>
    <dbReference type="NCBI Taxonomy" id="34168"/>
    <lineage>
        <taxon>Eukaryota</taxon>
        <taxon>Viridiplantae</taxon>
        <taxon>Streptophyta</taxon>
        <taxon>Embryophyta</taxon>
        <taxon>Tracheophyta</taxon>
        <taxon>Lycopodiopsida</taxon>
        <taxon>Lycopodiales</taxon>
        <taxon>Lycopodiaceae</taxon>
        <taxon>Lycopodioideae</taxon>
        <taxon>Diphasiastrum</taxon>
    </lineage>
</organism>
<evidence type="ECO:0000313" key="2">
    <source>
        <dbReference type="Proteomes" id="UP001162992"/>
    </source>
</evidence>
<comment type="caution">
    <text evidence="1">The sequence shown here is derived from an EMBL/GenBank/DDBJ whole genome shotgun (WGS) entry which is preliminary data.</text>
</comment>
<accession>A0ACC2A8L5</accession>
<reference evidence="2" key="1">
    <citation type="journal article" date="2024" name="Proc. Natl. Acad. Sci. U.S.A.">
        <title>Extraordinary preservation of gene collinearity over three hundred million years revealed in homosporous lycophytes.</title>
        <authorList>
            <person name="Li C."/>
            <person name="Wickell D."/>
            <person name="Kuo L.Y."/>
            <person name="Chen X."/>
            <person name="Nie B."/>
            <person name="Liao X."/>
            <person name="Peng D."/>
            <person name="Ji J."/>
            <person name="Jenkins J."/>
            <person name="Williams M."/>
            <person name="Shu S."/>
            <person name="Plott C."/>
            <person name="Barry K."/>
            <person name="Rajasekar S."/>
            <person name="Grimwood J."/>
            <person name="Han X."/>
            <person name="Sun S."/>
            <person name="Hou Z."/>
            <person name="He W."/>
            <person name="Dai G."/>
            <person name="Sun C."/>
            <person name="Schmutz J."/>
            <person name="Leebens-Mack J.H."/>
            <person name="Li F.W."/>
            <person name="Wang L."/>
        </authorList>
    </citation>
    <scope>NUCLEOTIDE SEQUENCE [LARGE SCALE GENOMIC DNA]</scope>
    <source>
        <strain evidence="2">cv. PW_Plant_1</strain>
    </source>
</reference>
<dbReference type="Proteomes" id="UP001162992">
    <property type="component" value="Chromosome 23"/>
</dbReference>
<dbReference type="EMBL" id="CM055114">
    <property type="protein sequence ID" value="KAJ7513904.1"/>
    <property type="molecule type" value="Genomic_DNA"/>
</dbReference>
<keyword evidence="2" id="KW-1185">Reference proteome</keyword>
<gene>
    <name evidence="1" type="ORF">O6H91_23G019200</name>
</gene>
<protein>
    <submittedName>
        <fullName evidence="1">Uncharacterized protein</fullName>
    </submittedName>
</protein>
<proteinExistence type="predicted"/>
<sequence>MKEGGSPYKSRRESKDSTVMAKLSSAEKEKTKLRERRRRAITTRIFSGLRKHGGYDLQPRADINDVLKALATEAGWIVESDGTTYKLPQGSHKPHCSQSYPVSRQLMASSGAAPSLTRSESSLGSGFAYSLPGLFIDQLDPRGGDCSTTTSPRHMGASTYSNSSSMTLMQPNSTISSPFTSPASSEGAPNGQILNPFVSILPSGFFTCEPQPDGQELDVSGWRDDPSFAYFSADTSEARDFSSRSNPNHLLISNASQQTQSMFRPRNVPSLVMLSQQYPFLQEQRASNQNTPLGSPQSHGCPGAF</sequence>